<gene>
    <name evidence="1" type="ORF">H3H36_15605</name>
</gene>
<dbReference type="Pfam" id="PF06853">
    <property type="entry name" value="DUF1249"/>
    <property type="match status" value="1"/>
</dbReference>
<dbReference type="EMBL" id="JACEZS010000013">
    <property type="protein sequence ID" value="MBA5606782.1"/>
    <property type="molecule type" value="Genomic_DNA"/>
</dbReference>
<evidence type="ECO:0000313" key="1">
    <source>
        <dbReference type="EMBL" id="MBA5606782.1"/>
    </source>
</evidence>
<organism evidence="1 2">
    <name type="scientific">Rugamonas fusca</name>
    <dbReference type="NCBI Taxonomy" id="2758568"/>
    <lineage>
        <taxon>Bacteria</taxon>
        <taxon>Pseudomonadati</taxon>
        <taxon>Pseudomonadota</taxon>
        <taxon>Betaproteobacteria</taxon>
        <taxon>Burkholderiales</taxon>
        <taxon>Oxalobacteraceae</taxon>
        <taxon>Telluria group</taxon>
        <taxon>Rugamonas</taxon>
    </lineage>
</organism>
<dbReference type="Proteomes" id="UP000566711">
    <property type="component" value="Unassembled WGS sequence"/>
</dbReference>
<dbReference type="AlphaFoldDB" id="A0A7W2I7N2"/>
<name>A0A7W2I7N2_9BURK</name>
<evidence type="ECO:0000313" key="2">
    <source>
        <dbReference type="Proteomes" id="UP000566711"/>
    </source>
</evidence>
<sequence length="113" mass="12854">MNGPAKLTALGHADVNIDVIERHKYRLVLRMSHYLERLHGAAIPDPEMTIEVYLMAETVGVLTYCDCFGSRKVFCPELMAFSPLAKVELNHFLDQWLTKMIADGRHQLKVELA</sequence>
<protein>
    <submittedName>
        <fullName evidence="1">DUF1249 domain-containing protein</fullName>
    </submittedName>
</protein>
<dbReference type="RefSeq" id="WP_182219018.1">
    <property type="nucleotide sequence ID" value="NZ_JACEZS010000013.1"/>
</dbReference>
<accession>A0A7W2I7N2</accession>
<dbReference type="InterPro" id="IPR009659">
    <property type="entry name" value="DUF1249"/>
</dbReference>
<proteinExistence type="predicted"/>
<reference evidence="1 2" key="1">
    <citation type="submission" date="2020-07" db="EMBL/GenBank/DDBJ databases">
        <title>Novel species isolated from subtropical streams in China.</title>
        <authorList>
            <person name="Lu H."/>
        </authorList>
    </citation>
    <scope>NUCLEOTIDE SEQUENCE [LARGE SCALE GENOMIC DNA]</scope>
    <source>
        <strain evidence="1 2">FT3S</strain>
    </source>
</reference>
<keyword evidence="2" id="KW-1185">Reference proteome</keyword>
<comment type="caution">
    <text evidence="1">The sequence shown here is derived from an EMBL/GenBank/DDBJ whole genome shotgun (WGS) entry which is preliminary data.</text>
</comment>